<comment type="function">
    <text evidence="4 5">Removes the 2'-phosphate from RNA via an intermediate in which the phosphate is ADP-ribosylated by NAD followed by a presumed transesterification to release the RNA and generate ADP-ribose 1''-2''-cyclic phosphate (APPR&gt;P). May function as an ADP-ribosylase.</text>
</comment>
<dbReference type="InterPro" id="IPR022928">
    <property type="entry name" value="RNA_2'-PTrans_KptA"/>
</dbReference>
<name>A0A6N8H668_9FLAO</name>
<comment type="caution">
    <text evidence="6">The sequence shown here is derived from an EMBL/GenBank/DDBJ whole genome shotgun (WGS) entry which is preliminary data.</text>
</comment>
<dbReference type="InterPro" id="IPR042081">
    <property type="entry name" value="RNA_2'-PTrans_C"/>
</dbReference>
<dbReference type="GO" id="GO:0003950">
    <property type="term" value="F:NAD+ poly-ADP-ribosyltransferase activity"/>
    <property type="evidence" value="ECO:0007669"/>
    <property type="project" value="InterPro"/>
</dbReference>
<protein>
    <recommendedName>
        <fullName evidence="5">Probable RNA 2'-phosphotransferase</fullName>
        <ecNumber evidence="5">2.7.1.-</ecNumber>
    </recommendedName>
</protein>
<dbReference type="NCBIfam" id="NF002014">
    <property type="entry name" value="PRK00819.1-4"/>
    <property type="match status" value="1"/>
</dbReference>
<dbReference type="Pfam" id="PF01885">
    <property type="entry name" value="PTS_2-RNA"/>
    <property type="match status" value="1"/>
</dbReference>
<evidence type="ECO:0000256" key="4">
    <source>
        <dbReference type="ARBA" id="ARBA00025212"/>
    </source>
</evidence>
<keyword evidence="2 5" id="KW-0808">Transferase</keyword>
<comment type="similarity">
    <text evidence="1 5">Belongs to the KptA/TPT1 family.</text>
</comment>
<gene>
    <name evidence="5" type="primary">kptA</name>
    <name evidence="6" type="ORF">GN157_00385</name>
</gene>
<evidence type="ECO:0000313" key="7">
    <source>
        <dbReference type="Proteomes" id="UP000433945"/>
    </source>
</evidence>
<dbReference type="GO" id="GO:0000215">
    <property type="term" value="F:tRNA 2'-phosphotransferase activity"/>
    <property type="evidence" value="ECO:0007669"/>
    <property type="project" value="TreeGrafter"/>
</dbReference>
<evidence type="ECO:0000256" key="3">
    <source>
        <dbReference type="ARBA" id="ARBA00023027"/>
    </source>
</evidence>
<dbReference type="Gene3D" id="3.20.170.30">
    <property type="match status" value="1"/>
</dbReference>
<dbReference type="Proteomes" id="UP000433945">
    <property type="component" value="Unassembled WGS sequence"/>
</dbReference>
<dbReference type="EC" id="2.7.1.-" evidence="5"/>
<evidence type="ECO:0000313" key="6">
    <source>
        <dbReference type="EMBL" id="MUV02154.1"/>
    </source>
</evidence>
<dbReference type="OrthoDB" id="4537997at2"/>
<dbReference type="AlphaFoldDB" id="A0A6N8H668"/>
<dbReference type="GO" id="GO:0006388">
    <property type="term" value="P:tRNA splicing, via endonucleolytic cleavage and ligation"/>
    <property type="evidence" value="ECO:0007669"/>
    <property type="project" value="UniProtKB-UniRule"/>
</dbReference>
<evidence type="ECO:0000256" key="1">
    <source>
        <dbReference type="ARBA" id="ARBA00009836"/>
    </source>
</evidence>
<dbReference type="InterPro" id="IPR002745">
    <property type="entry name" value="Ptrans_KptA/Tpt1"/>
</dbReference>
<reference evidence="6 7" key="1">
    <citation type="submission" date="2019-12" db="EMBL/GenBank/DDBJ databases">
        <authorList>
            <person name="Sun J.-Q."/>
        </authorList>
    </citation>
    <scope>NUCLEOTIDE SEQUENCE [LARGE SCALE GENOMIC DNA]</scope>
    <source>
        <strain evidence="6 7">JCM 17928</strain>
    </source>
</reference>
<organism evidence="6 7">
    <name type="scientific">Flavobacterium rakeshii</name>
    <dbReference type="NCBI Taxonomy" id="1038845"/>
    <lineage>
        <taxon>Bacteria</taxon>
        <taxon>Pseudomonadati</taxon>
        <taxon>Bacteroidota</taxon>
        <taxon>Flavobacteriia</taxon>
        <taxon>Flavobacteriales</taxon>
        <taxon>Flavobacteriaceae</taxon>
        <taxon>Flavobacterium</taxon>
    </lineage>
</organism>
<evidence type="ECO:0000256" key="2">
    <source>
        <dbReference type="ARBA" id="ARBA00022679"/>
    </source>
</evidence>
<keyword evidence="3 5" id="KW-0520">NAD</keyword>
<dbReference type="InterPro" id="IPR042080">
    <property type="entry name" value="RNA_2'-PTrans_N"/>
</dbReference>
<dbReference type="PANTHER" id="PTHR12684">
    <property type="entry name" value="PUTATIVE PHOSPHOTRANSFERASE"/>
    <property type="match status" value="1"/>
</dbReference>
<dbReference type="HAMAP" id="MF_00299">
    <property type="entry name" value="KptA"/>
    <property type="match status" value="1"/>
</dbReference>
<dbReference type="PANTHER" id="PTHR12684:SF2">
    <property type="entry name" value="TRNA 2'-PHOSPHOTRANSFERASE 1"/>
    <property type="match status" value="1"/>
</dbReference>
<evidence type="ECO:0000256" key="5">
    <source>
        <dbReference type="HAMAP-Rule" id="MF_00299"/>
    </source>
</evidence>
<keyword evidence="7" id="KW-1185">Reference proteome</keyword>
<accession>A0A6N8H668</accession>
<sequence>MLSEKENTHISKFLSLVLRHKPEQIGIKLNENGWVNVEDLIILSGKAGVNFNFNELKHIVDTNNKKRFAFNDDCTLIRASQGHSVIINSGYEPQQPPEVLYHGTAIKNFDSILANGLNKANRLHVHLSSDKETAVNVGSRHGKPVVLEILALQMHNDGFAFYLSDNKVWLTDNVPAKYLRSINN</sequence>
<dbReference type="SUPFAM" id="SSF56399">
    <property type="entry name" value="ADP-ribosylation"/>
    <property type="match status" value="1"/>
</dbReference>
<dbReference type="Gene3D" id="1.10.10.970">
    <property type="entry name" value="RNA 2'-phosphotransferase, Tpt1/KptA family, N-terminal domain"/>
    <property type="match status" value="1"/>
</dbReference>
<dbReference type="EMBL" id="WOWP01000001">
    <property type="protein sequence ID" value="MUV02154.1"/>
    <property type="molecule type" value="Genomic_DNA"/>
</dbReference>
<proteinExistence type="inferred from homology"/>
<dbReference type="RefSeq" id="WP_157481139.1">
    <property type="nucleotide sequence ID" value="NZ_WOWP01000001.1"/>
</dbReference>